<gene>
    <name evidence="1" type="ORF">ACHKAR_01330</name>
</gene>
<dbReference type="RefSeq" id="WP_395415852.1">
    <property type="nucleotide sequence ID" value="NZ_JBIPKE010000008.1"/>
</dbReference>
<comment type="caution">
    <text evidence="1">The sequence shown here is derived from an EMBL/GenBank/DDBJ whole genome shotgun (WGS) entry which is preliminary data.</text>
</comment>
<evidence type="ECO:0000313" key="2">
    <source>
        <dbReference type="Proteomes" id="UP001610063"/>
    </source>
</evidence>
<accession>A0ABW7N3K7</accession>
<name>A0ABW7N3K7_9BACT</name>
<protein>
    <submittedName>
        <fullName evidence="1">Uncharacterized protein</fullName>
    </submittedName>
</protein>
<keyword evidence="2" id="KW-1185">Reference proteome</keyword>
<proteinExistence type="predicted"/>
<sequence length="194" mass="22783">MKKYFADGLLIVFSVLFALLINKLYTDYQTNQKKEFALRSIKQELEQNLAIVQTWKERHSAIRDKLSQVNEGKTDTLKQQLQQYPFFNFGVLTNGQSLINEIMINTAWETSKTTGIISEFDFKTTEKLTYVYLMQEVITDRTITNILDLYFDMETHKIENLDPVLIQFELRFGELAGQEYLLEHLYEDAISQLN</sequence>
<reference evidence="1 2" key="1">
    <citation type="journal article" date="2013" name="Int. J. Syst. Evol. Microbiol.">
        <title>Marinoscillum luteum sp. nov., isolated from marine sediment.</title>
        <authorList>
            <person name="Cha I.T."/>
            <person name="Park S.J."/>
            <person name="Kim S.J."/>
            <person name="Kim J.G."/>
            <person name="Jung M.Y."/>
            <person name="Shin K.S."/>
            <person name="Kwon K.K."/>
            <person name="Yang S.H."/>
            <person name="Seo Y.S."/>
            <person name="Rhee S.K."/>
        </authorList>
    </citation>
    <scope>NUCLEOTIDE SEQUENCE [LARGE SCALE GENOMIC DNA]</scope>
    <source>
        <strain evidence="1 2">KCTC 23939</strain>
    </source>
</reference>
<dbReference type="EMBL" id="JBIPKE010000008">
    <property type="protein sequence ID" value="MFH6982056.1"/>
    <property type="molecule type" value="Genomic_DNA"/>
</dbReference>
<dbReference type="Proteomes" id="UP001610063">
    <property type="component" value="Unassembled WGS sequence"/>
</dbReference>
<evidence type="ECO:0000313" key="1">
    <source>
        <dbReference type="EMBL" id="MFH6982056.1"/>
    </source>
</evidence>
<organism evidence="1 2">
    <name type="scientific">Marinoscillum luteum</name>
    <dbReference type="NCBI Taxonomy" id="861051"/>
    <lineage>
        <taxon>Bacteria</taxon>
        <taxon>Pseudomonadati</taxon>
        <taxon>Bacteroidota</taxon>
        <taxon>Cytophagia</taxon>
        <taxon>Cytophagales</taxon>
        <taxon>Reichenbachiellaceae</taxon>
        <taxon>Marinoscillum</taxon>
    </lineage>
</organism>